<organism evidence="7 8">
    <name type="scientific">Microbotryum saponariae</name>
    <dbReference type="NCBI Taxonomy" id="289078"/>
    <lineage>
        <taxon>Eukaryota</taxon>
        <taxon>Fungi</taxon>
        <taxon>Dikarya</taxon>
        <taxon>Basidiomycota</taxon>
        <taxon>Pucciniomycotina</taxon>
        <taxon>Microbotryomycetes</taxon>
        <taxon>Microbotryales</taxon>
        <taxon>Microbotryaceae</taxon>
        <taxon>Microbotryum</taxon>
    </lineage>
</organism>
<keyword evidence="8" id="KW-1185">Reference proteome</keyword>
<keyword evidence="2" id="KW-0805">Transcription regulation</keyword>
<evidence type="ECO:0000259" key="6">
    <source>
        <dbReference type="Pfam" id="PF10497"/>
    </source>
</evidence>
<name>A0A2X0KB83_9BASI</name>
<feature type="compositionally biased region" description="Acidic residues" evidence="5">
    <location>
        <begin position="267"/>
        <end position="277"/>
    </location>
</feature>
<dbReference type="STRING" id="289078.A0A2X0KB83"/>
<feature type="region of interest" description="Disordered" evidence="5">
    <location>
        <begin position="31"/>
        <end position="93"/>
    </location>
</feature>
<dbReference type="GO" id="GO:0005634">
    <property type="term" value="C:nucleus"/>
    <property type="evidence" value="ECO:0007669"/>
    <property type="project" value="UniProtKB-SubCell"/>
</dbReference>
<dbReference type="Proteomes" id="UP000249723">
    <property type="component" value="Unassembled WGS sequence"/>
</dbReference>
<feature type="compositionally biased region" description="Low complexity" evidence="5">
    <location>
        <begin position="79"/>
        <end position="88"/>
    </location>
</feature>
<accession>A0A2X0KB83</accession>
<feature type="region of interest" description="Disordered" evidence="5">
    <location>
        <begin position="168"/>
        <end position="278"/>
    </location>
</feature>
<reference evidence="8" key="1">
    <citation type="submission" date="2016-10" db="EMBL/GenBank/DDBJ databases">
        <authorList>
            <person name="Jeantristanb JTB J.-T."/>
            <person name="Ricardo R."/>
        </authorList>
    </citation>
    <scope>NUCLEOTIDE SEQUENCE [LARGE SCALE GENOMIC DNA]</scope>
</reference>
<dbReference type="Pfam" id="PF10497">
    <property type="entry name" value="zf-4CXXC_R1"/>
    <property type="match status" value="1"/>
</dbReference>
<feature type="compositionally biased region" description="Low complexity" evidence="5">
    <location>
        <begin position="381"/>
        <end position="406"/>
    </location>
</feature>
<evidence type="ECO:0000256" key="3">
    <source>
        <dbReference type="ARBA" id="ARBA00023163"/>
    </source>
</evidence>
<feature type="region of interest" description="Disordered" evidence="5">
    <location>
        <begin position="355"/>
        <end position="445"/>
    </location>
</feature>
<keyword evidence="4" id="KW-0539">Nucleus</keyword>
<proteinExistence type="predicted"/>
<comment type="subcellular location">
    <subcellularLocation>
        <location evidence="1">Nucleus</location>
    </subcellularLocation>
</comment>
<evidence type="ECO:0000313" key="7">
    <source>
        <dbReference type="EMBL" id="SCZ89557.1"/>
    </source>
</evidence>
<dbReference type="EMBL" id="FMWP01000013">
    <property type="protein sequence ID" value="SCZ89557.1"/>
    <property type="molecule type" value="Genomic_DNA"/>
</dbReference>
<feature type="compositionally biased region" description="Polar residues" evidence="5">
    <location>
        <begin position="412"/>
        <end position="424"/>
    </location>
</feature>
<keyword evidence="3" id="KW-0804">Transcription</keyword>
<evidence type="ECO:0000313" key="8">
    <source>
        <dbReference type="Proteomes" id="UP000249723"/>
    </source>
</evidence>
<feature type="compositionally biased region" description="Low complexity" evidence="5">
    <location>
        <begin position="32"/>
        <end position="48"/>
    </location>
</feature>
<gene>
    <name evidence="7" type="ORF">BZ3500_MVSOF-1268-A1-R1_CHR1-1G01256</name>
</gene>
<dbReference type="InterPro" id="IPR018866">
    <property type="entry name" value="Znf-4CXXC_R1"/>
</dbReference>
<evidence type="ECO:0000256" key="5">
    <source>
        <dbReference type="SAM" id="MobiDB-lite"/>
    </source>
</evidence>
<dbReference type="AlphaFoldDB" id="A0A2X0KB83"/>
<feature type="compositionally biased region" description="Low complexity" evidence="5">
    <location>
        <begin position="425"/>
        <end position="439"/>
    </location>
</feature>
<evidence type="ECO:0000256" key="2">
    <source>
        <dbReference type="ARBA" id="ARBA00023015"/>
    </source>
</evidence>
<feature type="domain" description="Zinc-finger" evidence="6">
    <location>
        <begin position="99"/>
        <end position="164"/>
    </location>
</feature>
<sequence length="635" mass="67114">MTVHYAREFGANDADVRDPCRIIVVQQAARPSTGSASAQFGSSGQLQSHSSARGVESDAAAGASGAQPGKPTTFKPDLSAASSSSSSSFTNKTPRFVSRHCHQDKKTPVTQPRMFCSNTDCSFNYCDKCIRKHYTFIPFVANALFECPACQGICSCARCVKARIRNKKVRSAPGGKRLQHHPLGGGHHEDHGDEESDPPTSGDDASAQITSRKRKSAKGASATQGHGPVPNGLEQDSGSQFGAHVESSGASAARQSRTRRRDSVGASDDEEDDDAESDVPANMYNAAFGHFPTYSMPESAPSASEMMLPQLVLGTGEVVDPNVAPFHGARVQATPAEYDGFSFAAFSIESNGVKPCPPTLPRPTSSFWQMEAPERKRRRLSTGSAGSSAPSVSSLSSFPDSGSRSGTGTGSIDSYTSIDSTCSSPEATTTVCETEATTPPVFPEEDKAGMDDDLDFLLFSQSTFSSVAGLGGLSSTLTTYPTIDGASPMRLAIPTADEMTNSISLDSFAPAKLGSLNDWGTSASSSSGLMPIHHRIPSSSSASTLLSTSTDSFAEAPDAQTSASSVISWCDELELDFGPMTSDARRPSCSFSGPYLPPHHHHFSTREEDEFSWATNGVTSSIDHGAFVQVDDWIN</sequence>
<dbReference type="OrthoDB" id="298344at2759"/>
<evidence type="ECO:0000256" key="4">
    <source>
        <dbReference type="ARBA" id="ARBA00023242"/>
    </source>
</evidence>
<protein>
    <submittedName>
        <fullName evidence="7">BZ3500_MvSof-1268-A1-R1_Chr1-1g01256 protein</fullName>
    </submittedName>
</protein>
<evidence type="ECO:0000256" key="1">
    <source>
        <dbReference type="ARBA" id="ARBA00004123"/>
    </source>
</evidence>